<accession>A0A383DUT6</accession>
<proteinExistence type="predicted"/>
<organism evidence="1">
    <name type="scientific">marine metagenome</name>
    <dbReference type="NCBI Taxonomy" id="408172"/>
    <lineage>
        <taxon>unclassified sequences</taxon>
        <taxon>metagenomes</taxon>
        <taxon>ecological metagenomes</taxon>
    </lineage>
</organism>
<gene>
    <name evidence="1" type="ORF">METZ01_LOCUS501105</name>
</gene>
<dbReference type="EMBL" id="UINC01220367">
    <property type="protein sequence ID" value="SVE48251.1"/>
    <property type="molecule type" value="Genomic_DNA"/>
</dbReference>
<reference evidence="1" key="1">
    <citation type="submission" date="2018-05" db="EMBL/GenBank/DDBJ databases">
        <authorList>
            <person name="Lanie J.A."/>
            <person name="Ng W.-L."/>
            <person name="Kazmierczak K.M."/>
            <person name="Andrzejewski T.M."/>
            <person name="Davidsen T.M."/>
            <person name="Wayne K.J."/>
            <person name="Tettelin H."/>
            <person name="Glass J.I."/>
            <person name="Rusch D."/>
            <person name="Podicherti R."/>
            <person name="Tsui H.-C.T."/>
            <person name="Winkler M.E."/>
        </authorList>
    </citation>
    <scope>NUCLEOTIDE SEQUENCE</scope>
</reference>
<evidence type="ECO:0000313" key="1">
    <source>
        <dbReference type="EMBL" id="SVE48251.1"/>
    </source>
</evidence>
<name>A0A383DUT6_9ZZZZ</name>
<dbReference type="AlphaFoldDB" id="A0A383DUT6"/>
<protein>
    <submittedName>
        <fullName evidence="1">Uncharacterized protein</fullName>
    </submittedName>
</protein>
<sequence>MNRRTGFQEQRGTSVTKAVGCYSAFASLPDHRFEFHLPEGSHGQGVAEHNVAPFHVLAVLAEHQPVPKKIVASWGLDSRVLTIHTISYRKSSLVTSTPNTLKLEPYKYSRSSIVV</sequence>